<dbReference type="Proteomes" id="UP000623467">
    <property type="component" value="Unassembled WGS sequence"/>
</dbReference>
<feature type="region of interest" description="Disordered" evidence="1">
    <location>
        <begin position="1091"/>
        <end position="1110"/>
    </location>
</feature>
<protein>
    <submittedName>
        <fullName evidence="3">Integrase/recombinase xerD</fullName>
    </submittedName>
</protein>
<dbReference type="CDD" id="cd09275">
    <property type="entry name" value="RNase_HI_RT_DIRS1"/>
    <property type="match status" value="1"/>
</dbReference>
<dbReference type="InterPro" id="IPR012338">
    <property type="entry name" value="Beta-lactam/transpept-like"/>
</dbReference>
<name>A0A8H6YMM6_9AGAR</name>
<keyword evidence="4" id="KW-1185">Reference proteome</keyword>
<evidence type="ECO:0000313" key="4">
    <source>
        <dbReference type="Proteomes" id="UP000623467"/>
    </source>
</evidence>
<dbReference type="Gene3D" id="3.30.70.270">
    <property type="match status" value="1"/>
</dbReference>
<dbReference type="InterPro" id="IPR001466">
    <property type="entry name" value="Beta-lactam-related"/>
</dbReference>
<proteinExistence type="predicted"/>
<feature type="region of interest" description="Disordered" evidence="1">
    <location>
        <begin position="495"/>
        <end position="526"/>
    </location>
</feature>
<accession>A0A8H6YMM6</accession>
<dbReference type="PANTHER" id="PTHR33050:SF8">
    <property type="entry name" value="REVERSE TRANSCRIPTASE DOMAIN-CONTAINING PROTEIN"/>
    <property type="match status" value="1"/>
</dbReference>
<comment type="caution">
    <text evidence="3">The sequence shown here is derived from an EMBL/GenBank/DDBJ whole genome shotgun (WGS) entry which is preliminary data.</text>
</comment>
<dbReference type="SUPFAM" id="SSF56601">
    <property type="entry name" value="beta-lactamase/transpeptidase-like"/>
    <property type="match status" value="1"/>
</dbReference>
<dbReference type="PROSITE" id="PS50878">
    <property type="entry name" value="RT_POL"/>
    <property type="match status" value="1"/>
</dbReference>
<dbReference type="Pfam" id="PF00144">
    <property type="entry name" value="Beta-lactamase"/>
    <property type="match status" value="1"/>
</dbReference>
<gene>
    <name evidence="3" type="ORF">MSAN_01053100</name>
</gene>
<dbReference type="Pfam" id="PF00078">
    <property type="entry name" value="RVT_1"/>
    <property type="match status" value="1"/>
</dbReference>
<dbReference type="Gene3D" id="3.40.710.10">
    <property type="entry name" value="DD-peptidase/beta-lactamase superfamily"/>
    <property type="match status" value="1"/>
</dbReference>
<dbReference type="InterPro" id="IPR043128">
    <property type="entry name" value="Rev_trsase/Diguanyl_cyclase"/>
</dbReference>
<dbReference type="AlphaFoldDB" id="A0A8H6YMM6"/>
<dbReference type="OrthoDB" id="3067625at2759"/>
<dbReference type="InterPro" id="IPR052055">
    <property type="entry name" value="Hepadnavirus_pol/RT"/>
</dbReference>
<dbReference type="Gene3D" id="3.10.10.10">
    <property type="entry name" value="HIV Type 1 Reverse Transcriptase, subunit A, domain 1"/>
    <property type="match status" value="1"/>
</dbReference>
<evidence type="ECO:0000256" key="1">
    <source>
        <dbReference type="SAM" id="MobiDB-lite"/>
    </source>
</evidence>
<evidence type="ECO:0000259" key="2">
    <source>
        <dbReference type="PROSITE" id="PS50878"/>
    </source>
</evidence>
<evidence type="ECO:0000313" key="3">
    <source>
        <dbReference type="EMBL" id="KAF7363948.1"/>
    </source>
</evidence>
<feature type="region of interest" description="Disordered" evidence="1">
    <location>
        <begin position="557"/>
        <end position="578"/>
    </location>
</feature>
<dbReference type="EMBL" id="JACAZH010000007">
    <property type="protein sequence ID" value="KAF7363948.1"/>
    <property type="molecule type" value="Genomic_DNA"/>
</dbReference>
<organism evidence="3 4">
    <name type="scientific">Mycena sanguinolenta</name>
    <dbReference type="NCBI Taxonomy" id="230812"/>
    <lineage>
        <taxon>Eukaryota</taxon>
        <taxon>Fungi</taxon>
        <taxon>Dikarya</taxon>
        <taxon>Basidiomycota</taxon>
        <taxon>Agaricomycotina</taxon>
        <taxon>Agaricomycetes</taxon>
        <taxon>Agaricomycetidae</taxon>
        <taxon>Agaricales</taxon>
        <taxon>Marasmiineae</taxon>
        <taxon>Mycenaceae</taxon>
        <taxon>Mycena</taxon>
    </lineage>
</organism>
<sequence>MATVDSIETCFQAAIDAGHITGAVICATDTDSHFSYNNALGERILLSGERQAQQLDDVLFIASATKLLTAIAALQCVDDGLLDLTGDLSTFAPELTSKLVLSTDGESLEKQTRPITLQMLLTHTSGSAYDMVSPPVANWQAAHGGAPAETGTSRPVEEFFSYPHAFQPGAGWMYGPGLDWAGRIVERATHRTLGAHMHARIFAPLGIVDAAFYPVSTRPDLLPRLANRTPADPDAVGLSVLGSAAVSLNTRTAGDFGGHGMYISATDYLKVLHALLRNDGTLLKRSTVDAMFVDHLDAVGDAARAGHAAALAGPLGEGFRVGTELGARVGHGLSGLLTLEDVPGWYGARTLTWGGGLTFAWFIDVASKCGFARGERPGEGRIGPHLRSERGSQRALFVDLKTRRVRTRLCPSSFPPRLTAGSQRRPAFHFRCVLAHSSVGGPIPAEPLAHSAVNVITFRPDYRCRPSALEALCTARANRSKRFTYCAEPRPRPLLIRESDAPETPSTAIPPGPPAPRSVSTPAPSPLLLSNESAAHRFLQIPHSVLFPGFELPNLRPNTDPRANSALPVSPPSSTPSVSTPLRRDAWEFCLRDYPDRSFVDSLLHIIDHGCDIGFTGPRDVSQTCINLRSAFEHPEAVTDSIAAQLSAGRLAGPYTEPPFPNARISPLGVAIRKRSGKLRQIHHLSWPHGSSVNDGIPDSEASITYDMLAKSIDDLRVSGPGSLMIKFDLEAAFRHIPIRHADLPLLGYSWRGSIYFELFLMFGLRSAPYIFNLFAEALHWILQHHIPSWLRHYLDDFLLIFSPSTPPWIAHAALTWLKGLVRFLGLSLQDKKTEGPSTHLEMLGIELDSIAMEARLPAEKLAYLSEVLHIWRGKTHCSLRELQEFTGYLIFCSQVIPHSRAFLQSLFDFAASFKSPYSRRRLSRAACRDISWWSDFASAWNGIHIISPDRQMVDIYTDASGTKGAGGICGLHWFAICIPRRYSTRDIKFKELFAVVHALLCWGPQLSGLHVNFHIDNTNAFHALKNLSIRSAPTMQLLRQFLFLCARLDITFTPLWIRSEDNPLADAASRFEFTRLFKLAPYLPPKPSRKILSLSPHATPDPSTSRPSL</sequence>
<dbReference type="InterPro" id="IPR000477">
    <property type="entry name" value="RT_dom"/>
</dbReference>
<dbReference type="PANTHER" id="PTHR33050">
    <property type="entry name" value="REVERSE TRANSCRIPTASE DOMAIN-CONTAINING PROTEIN"/>
    <property type="match status" value="1"/>
</dbReference>
<dbReference type="SUPFAM" id="SSF56672">
    <property type="entry name" value="DNA/RNA polymerases"/>
    <property type="match status" value="1"/>
</dbReference>
<feature type="domain" description="Reverse transcriptase" evidence="2">
    <location>
        <begin position="653"/>
        <end position="848"/>
    </location>
</feature>
<dbReference type="InterPro" id="IPR043502">
    <property type="entry name" value="DNA/RNA_pol_sf"/>
</dbReference>
<reference evidence="3" key="1">
    <citation type="submission" date="2020-05" db="EMBL/GenBank/DDBJ databases">
        <title>Mycena genomes resolve the evolution of fungal bioluminescence.</title>
        <authorList>
            <person name="Tsai I.J."/>
        </authorList>
    </citation>
    <scope>NUCLEOTIDE SEQUENCE</scope>
    <source>
        <strain evidence="3">160909Yilan</strain>
    </source>
</reference>